<dbReference type="Gene3D" id="3.30.360.10">
    <property type="entry name" value="Dihydrodipicolinate Reductase, domain 2"/>
    <property type="match status" value="1"/>
</dbReference>
<comment type="similarity">
    <text evidence="1">Belongs to the Gfo/Idh/MocA family.</text>
</comment>
<gene>
    <name evidence="5" type="ORF">IFR04_012194</name>
</gene>
<dbReference type="Pfam" id="PF22725">
    <property type="entry name" value="GFO_IDH_MocA_C3"/>
    <property type="match status" value="1"/>
</dbReference>
<dbReference type="Gene3D" id="3.40.50.720">
    <property type="entry name" value="NAD(P)-binding Rossmann-like Domain"/>
    <property type="match status" value="1"/>
</dbReference>
<accession>A0A8H7T821</accession>
<dbReference type="PANTHER" id="PTHR43708">
    <property type="entry name" value="CONSERVED EXPRESSED OXIDOREDUCTASE (EUROFUNG)"/>
    <property type="match status" value="1"/>
</dbReference>
<feature type="domain" description="Gfo/Idh/MocA-like oxidoreductase N-terminal" evidence="3">
    <location>
        <begin position="5"/>
        <end position="130"/>
    </location>
</feature>
<dbReference type="Pfam" id="PF01408">
    <property type="entry name" value="GFO_IDH_MocA"/>
    <property type="match status" value="1"/>
</dbReference>
<dbReference type="InterPro" id="IPR051317">
    <property type="entry name" value="Gfo/Idh/MocA_oxidoreduct"/>
</dbReference>
<evidence type="ECO:0000256" key="1">
    <source>
        <dbReference type="ARBA" id="ARBA00010928"/>
    </source>
</evidence>
<keyword evidence="6" id="KW-1185">Reference proteome</keyword>
<proteinExistence type="inferred from homology"/>
<sequence length="268" mass="30664">MPTPIKVGIIGYGSSVRYFHMPYLLPNPDLEIYAFLQRAEAPKDPATAEPWTHCTVDFPKAKHHRMSETFFSDPEIELVIVCTQQASHAEFAEKALRAEKHVIVEKPFTTTTEEADRVIAVAKETGKILTTFQNRRYDGDFLTLRDLVTRNVLGKVLEAEIHFDVEDPPWLHTMTAKKYSPGDGHMFLVGSHSIDQALVLFGKPKSVTAFLRDLREADSEIEDTFTIILQYESKVLVTIKTTVKTCMEEQLHYFFRGTEGTYIKMVWY</sequence>
<feature type="domain" description="GFO/IDH/MocA-like oxidoreductase" evidence="4">
    <location>
        <begin position="141"/>
        <end position="262"/>
    </location>
</feature>
<evidence type="ECO:0000259" key="4">
    <source>
        <dbReference type="Pfam" id="PF22725"/>
    </source>
</evidence>
<dbReference type="GO" id="GO:0016491">
    <property type="term" value="F:oxidoreductase activity"/>
    <property type="evidence" value="ECO:0007669"/>
    <property type="project" value="UniProtKB-KW"/>
</dbReference>
<evidence type="ECO:0000313" key="5">
    <source>
        <dbReference type="EMBL" id="KAG4414661.1"/>
    </source>
</evidence>
<dbReference type="Proteomes" id="UP000664132">
    <property type="component" value="Unassembled WGS sequence"/>
</dbReference>
<dbReference type="InterPro" id="IPR000683">
    <property type="entry name" value="Gfo/Idh/MocA-like_OxRdtase_N"/>
</dbReference>
<comment type="caution">
    <text evidence="5">The sequence shown here is derived from an EMBL/GenBank/DDBJ whole genome shotgun (WGS) entry which is preliminary data.</text>
</comment>
<evidence type="ECO:0000256" key="2">
    <source>
        <dbReference type="ARBA" id="ARBA00023002"/>
    </source>
</evidence>
<protein>
    <recommendedName>
        <fullName evidence="7">Oxidoreductase</fullName>
    </recommendedName>
</protein>
<evidence type="ECO:0008006" key="7">
    <source>
        <dbReference type="Google" id="ProtNLM"/>
    </source>
</evidence>
<dbReference type="PANTHER" id="PTHR43708:SF5">
    <property type="entry name" value="CONSERVED EXPRESSED OXIDOREDUCTASE (EUROFUNG)-RELATED"/>
    <property type="match status" value="1"/>
</dbReference>
<dbReference type="InterPro" id="IPR036291">
    <property type="entry name" value="NAD(P)-bd_dom_sf"/>
</dbReference>
<keyword evidence="2" id="KW-0560">Oxidoreductase</keyword>
<reference evidence="5" key="1">
    <citation type="submission" date="2021-02" db="EMBL/GenBank/DDBJ databases">
        <title>Genome sequence Cadophora malorum strain M34.</title>
        <authorList>
            <person name="Stefanovic E."/>
            <person name="Vu D."/>
            <person name="Scully C."/>
            <person name="Dijksterhuis J."/>
            <person name="Roader J."/>
            <person name="Houbraken J."/>
        </authorList>
    </citation>
    <scope>NUCLEOTIDE SEQUENCE</scope>
    <source>
        <strain evidence="5">M34</strain>
    </source>
</reference>
<evidence type="ECO:0000313" key="6">
    <source>
        <dbReference type="Proteomes" id="UP000664132"/>
    </source>
</evidence>
<dbReference type="EMBL" id="JAFJYH010000254">
    <property type="protein sequence ID" value="KAG4414661.1"/>
    <property type="molecule type" value="Genomic_DNA"/>
</dbReference>
<dbReference type="InterPro" id="IPR055170">
    <property type="entry name" value="GFO_IDH_MocA-like_dom"/>
</dbReference>
<name>A0A8H7T821_9HELO</name>
<organism evidence="5 6">
    <name type="scientific">Cadophora malorum</name>
    <dbReference type="NCBI Taxonomy" id="108018"/>
    <lineage>
        <taxon>Eukaryota</taxon>
        <taxon>Fungi</taxon>
        <taxon>Dikarya</taxon>
        <taxon>Ascomycota</taxon>
        <taxon>Pezizomycotina</taxon>
        <taxon>Leotiomycetes</taxon>
        <taxon>Helotiales</taxon>
        <taxon>Ploettnerulaceae</taxon>
        <taxon>Cadophora</taxon>
    </lineage>
</organism>
<evidence type="ECO:0000259" key="3">
    <source>
        <dbReference type="Pfam" id="PF01408"/>
    </source>
</evidence>
<dbReference type="AlphaFoldDB" id="A0A8H7T821"/>
<dbReference type="SUPFAM" id="SSF51735">
    <property type="entry name" value="NAD(P)-binding Rossmann-fold domains"/>
    <property type="match status" value="1"/>
</dbReference>
<dbReference type="OrthoDB" id="6417021at2759"/>
<dbReference type="GO" id="GO:0000166">
    <property type="term" value="F:nucleotide binding"/>
    <property type="evidence" value="ECO:0007669"/>
    <property type="project" value="InterPro"/>
</dbReference>
<dbReference type="SUPFAM" id="SSF55347">
    <property type="entry name" value="Glyceraldehyde-3-phosphate dehydrogenase-like, C-terminal domain"/>
    <property type="match status" value="1"/>
</dbReference>